<dbReference type="Pfam" id="PF13520">
    <property type="entry name" value="AA_permease_2"/>
    <property type="match status" value="1"/>
</dbReference>
<dbReference type="GO" id="GO:0015179">
    <property type="term" value="F:L-amino acid transmembrane transporter activity"/>
    <property type="evidence" value="ECO:0007669"/>
    <property type="project" value="TreeGrafter"/>
</dbReference>
<accession>A0A4P8L454</accession>
<feature type="transmembrane region" description="Helical" evidence="5">
    <location>
        <begin position="295"/>
        <end position="320"/>
    </location>
</feature>
<sequence>MMHHDGSGELKREIGPFSAVNLVIANMVGTGIFTTSGFMMQALGDPGAMLLCWLAGGLFALSGALCYAELGARFPRAGGEYVFLRESFGSATAFLSGWISLVVGFSAPIAAAAIAFATYLLRVLPAGGIPAGAPGAMPLSAVSLTASAAIVLLTLAHTRSLRLGKGVQNLLTLFKVGFIVCFICLGIWKGEGSAAHFASGDITGKLLDARFAVAMIFVSFSFSGWNAAAYIGGEIRNPRRNIPLALIAGTSIVICLYLLLNGVYVWALSPAEMSGIVDIGAAAAAALFGDAVGRYLSAAIAVGLLSTLSAMIVTGPRVYYSMAKDGMFFRLFGKIDARHQTPGRAVCLQAGLAVFMVLTASFERLLLYIGFTLSLFSMLAVVGMIKLRLTNPGRVPSYQTPGYPVTPLVFIAGNLWIIGYSILTRPVAALWALTTIAAGMLVFWQFRRQDAQDGTAPEVTWIGEAAPSSPAMPEPKPRSRF</sequence>
<keyword evidence="4 5" id="KW-0472">Membrane</keyword>
<dbReference type="AlphaFoldDB" id="A0A4P8L454"/>
<keyword evidence="7" id="KW-1185">Reference proteome</keyword>
<dbReference type="InterPro" id="IPR002293">
    <property type="entry name" value="AA/rel_permease1"/>
</dbReference>
<dbReference type="OrthoDB" id="127638at2"/>
<feature type="transmembrane region" description="Helical" evidence="5">
    <location>
        <begin position="244"/>
        <end position="267"/>
    </location>
</feature>
<feature type="transmembrane region" description="Helical" evidence="5">
    <location>
        <begin position="91"/>
        <end position="119"/>
    </location>
</feature>
<dbReference type="PIRSF" id="PIRSF006060">
    <property type="entry name" value="AA_transporter"/>
    <property type="match status" value="1"/>
</dbReference>
<comment type="subcellular location">
    <subcellularLocation>
        <location evidence="1">Membrane</location>
        <topology evidence="1">Multi-pass membrane protein</topology>
    </subcellularLocation>
</comment>
<evidence type="ECO:0000256" key="1">
    <source>
        <dbReference type="ARBA" id="ARBA00004141"/>
    </source>
</evidence>
<dbReference type="GO" id="GO:0016020">
    <property type="term" value="C:membrane"/>
    <property type="evidence" value="ECO:0007669"/>
    <property type="project" value="UniProtKB-SubCell"/>
</dbReference>
<keyword evidence="2 5" id="KW-0812">Transmembrane</keyword>
<evidence type="ECO:0000256" key="4">
    <source>
        <dbReference type="ARBA" id="ARBA00023136"/>
    </source>
</evidence>
<evidence type="ECO:0000256" key="3">
    <source>
        <dbReference type="ARBA" id="ARBA00022989"/>
    </source>
</evidence>
<evidence type="ECO:0000313" key="7">
    <source>
        <dbReference type="Proteomes" id="UP000298602"/>
    </source>
</evidence>
<organism evidence="6 7">
    <name type="scientific">Desulfoglaeba alkanexedens ALDC</name>
    <dbReference type="NCBI Taxonomy" id="980445"/>
    <lineage>
        <taxon>Bacteria</taxon>
        <taxon>Pseudomonadati</taxon>
        <taxon>Thermodesulfobacteriota</taxon>
        <taxon>Syntrophobacteria</taxon>
        <taxon>Syntrophobacterales</taxon>
        <taxon>Syntrophobacteraceae</taxon>
        <taxon>Desulfoglaeba</taxon>
    </lineage>
</organism>
<dbReference type="EMBL" id="CP040098">
    <property type="protein sequence ID" value="QCQ22584.1"/>
    <property type="molecule type" value="Genomic_DNA"/>
</dbReference>
<feature type="transmembrane region" description="Helical" evidence="5">
    <location>
        <begin position="170"/>
        <end position="189"/>
    </location>
</feature>
<dbReference type="RefSeq" id="WP_137424868.1">
    <property type="nucleotide sequence ID" value="NZ_CP040098.1"/>
</dbReference>
<reference evidence="6 7" key="2">
    <citation type="submission" date="2019-05" db="EMBL/GenBank/DDBJ databases">
        <authorList>
            <person name="Suflita J.M."/>
            <person name="Marks C.R."/>
        </authorList>
    </citation>
    <scope>NUCLEOTIDE SEQUENCE [LARGE SCALE GENOMIC DNA]</scope>
    <source>
        <strain evidence="6 7">ALDC</strain>
    </source>
</reference>
<feature type="transmembrane region" description="Helical" evidence="5">
    <location>
        <begin position="341"/>
        <end position="359"/>
    </location>
</feature>
<feature type="transmembrane region" description="Helical" evidence="5">
    <location>
        <begin position="139"/>
        <end position="158"/>
    </location>
</feature>
<dbReference type="PANTHER" id="PTHR11785">
    <property type="entry name" value="AMINO ACID TRANSPORTER"/>
    <property type="match status" value="1"/>
</dbReference>
<feature type="transmembrane region" description="Helical" evidence="5">
    <location>
        <begin position="20"/>
        <end position="42"/>
    </location>
</feature>
<dbReference type="Gene3D" id="1.20.1740.10">
    <property type="entry name" value="Amino acid/polyamine transporter I"/>
    <property type="match status" value="1"/>
</dbReference>
<dbReference type="KEGG" id="dax:FDQ92_10650"/>
<feature type="transmembrane region" description="Helical" evidence="5">
    <location>
        <begin position="429"/>
        <end position="446"/>
    </location>
</feature>
<feature type="transmembrane region" description="Helical" evidence="5">
    <location>
        <begin position="209"/>
        <end position="232"/>
    </location>
</feature>
<keyword evidence="3 5" id="KW-1133">Transmembrane helix</keyword>
<name>A0A4P8L454_9BACT</name>
<protein>
    <submittedName>
        <fullName evidence="6">Amino acid permease</fullName>
    </submittedName>
</protein>
<evidence type="ECO:0000256" key="5">
    <source>
        <dbReference type="SAM" id="Phobius"/>
    </source>
</evidence>
<reference evidence="6 7" key="1">
    <citation type="submission" date="2019-05" db="EMBL/GenBank/DDBJ databases">
        <title>The Complete Genome Sequence of the n-alkane-degrading Desulfoglaeba alkanexedens ALDC reveals multiple alkylsuccinate synthase gene clusters.</title>
        <authorList>
            <person name="Callaghan A.V."/>
            <person name="Davidova I.A."/>
            <person name="Duncan K.E."/>
            <person name="Morris B."/>
            <person name="McInerney M.J."/>
        </authorList>
    </citation>
    <scope>NUCLEOTIDE SEQUENCE [LARGE SCALE GENOMIC DNA]</scope>
    <source>
        <strain evidence="6 7">ALDC</strain>
    </source>
</reference>
<dbReference type="PANTHER" id="PTHR11785:SF512">
    <property type="entry name" value="SOBREMESA, ISOFORM B"/>
    <property type="match status" value="1"/>
</dbReference>
<feature type="transmembrane region" description="Helical" evidence="5">
    <location>
        <begin position="48"/>
        <end position="70"/>
    </location>
</feature>
<feature type="transmembrane region" description="Helical" evidence="5">
    <location>
        <begin position="365"/>
        <end position="385"/>
    </location>
</feature>
<evidence type="ECO:0000313" key="6">
    <source>
        <dbReference type="EMBL" id="QCQ22584.1"/>
    </source>
</evidence>
<dbReference type="Proteomes" id="UP000298602">
    <property type="component" value="Chromosome"/>
</dbReference>
<evidence type="ECO:0000256" key="2">
    <source>
        <dbReference type="ARBA" id="ARBA00022692"/>
    </source>
</evidence>
<feature type="transmembrane region" description="Helical" evidence="5">
    <location>
        <begin position="405"/>
        <end position="423"/>
    </location>
</feature>
<gene>
    <name evidence="6" type="ORF">FDQ92_10650</name>
</gene>
<proteinExistence type="predicted"/>
<dbReference type="InterPro" id="IPR050598">
    <property type="entry name" value="AminoAcid_Transporter"/>
</dbReference>